<dbReference type="EMBL" id="GBRH01273814">
    <property type="protein sequence ID" value="JAD24081.1"/>
    <property type="molecule type" value="Transcribed_RNA"/>
</dbReference>
<name>A0A0A8YD99_ARUDO</name>
<proteinExistence type="predicted"/>
<organism evidence="1">
    <name type="scientific">Arundo donax</name>
    <name type="common">Giant reed</name>
    <name type="synonym">Donax arundinaceus</name>
    <dbReference type="NCBI Taxonomy" id="35708"/>
    <lineage>
        <taxon>Eukaryota</taxon>
        <taxon>Viridiplantae</taxon>
        <taxon>Streptophyta</taxon>
        <taxon>Embryophyta</taxon>
        <taxon>Tracheophyta</taxon>
        <taxon>Spermatophyta</taxon>
        <taxon>Magnoliopsida</taxon>
        <taxon>Liliopsida</taxon>
        <taxon>Poales</taxon>
        <taxon>Poaceae</taxon>
        <taxon>PACMAD clade</taxon>
        <taxon>Arundinoideae</taxon>
        <taxon>Arundineae</taxon>
        <taxon>Arundo</taxon>
    </lineage>
</organism>
<dbReference type="AlphaFoldDB" id="A0A0A8YD99"/>
<reference evidence="1" key="1">
    <citation type="submission" date="2014-09" db="EMBL/GenBank/DDBJ databases">
        <authorList>
            <person name="Magalhaes I.L.F."/>
            <person name="Oliveira U."/>
            <person name="Santos F.R."/>
            <person name="Vidigal T.H.D.A."/>
            <person name="Brescovit A.D."/>
            <person name="Santos A.J."/>
        </authorList>
    </citation>
    <scope>NUCLEOTIDE SEQUENCE</scope>
    <source>
        <tissue evidence="1">Shoot tissue taken approximately 20 cm above the soil surface</tissue>
    </source>
</reference>
<protein>
    <submittedName>
        <fullName evidence="1">Uncharacterized protein</fullName>
    </submittedName>
</protein>
<reference evidence="1" key="2">
    <citation type="journal article" date="2015" name="Data Brief">
        <title>Shoot transcriptome of the giant reed, Arundo donax.</title>
        <authorList>
            <person name="Barrero R.A."/>
            <person name="Guerrero F.D."/>
            <person name="Moolhuijzen P."/>
            <person name="Goolsby J.A."/>
            <person name="Tidwell J."/>
            <person name="Bellgard S.E."/>
            <person name="Bellgard M.I."/>
        </authorList>
    </citation>
    <scope>NUCLEOTIDE SEQUENCE</scope>
    <source>
        <tissue evidence="1">Shoot tissue taken approximately 20 cm above the soil surface</tissue>
    </source>
</reference>
<accession>A0A0A8YD99</accession>
<evidence type="ECO:0000313" key="1">
    <source>
        <dbReference type="EMBL" id="JAD24081.1"/>
    </source>
</evidence>
<sequence length="45" mass="5017">MDIDFLEDIDKAWYDTSTIVSVLIDRYHLSPSIGLNYGGNAVQLG</sequence>